<evidence type="ECO:0000313" key="3">
    <source>
        <dbReference type="Proteomes" id="UP001177140"/>
    </source>
</evidence>
<comment type="caution">
    <text evidence="2">The sequence shown here is derived from an EMBL/GenBank/DDBJ whole genome shotgun (WGS) entry which is preliminary data.</text>
</comment>
<dbReference type="InterPro" id="IPR012340">
    <property type="entry name" value="NA-bd_OB-fold"/>
</dbReference>
<evidence type="ECO:0000313" key="2">
    <source>
        <dbReference type="EMBL" id="MCL7027754.1"/>
    </source>
</evidence>
<organism evidence="2 3">
    <name type="scientific">Papaver nudicaule</name>
    <name type="common">Iceland poppy</name>
    <dbReference type="NCBI Taxonomy" id="74823"/>
    <lineage>
        <taxon>Eukaryota</taxon>
        <taxon>Viridiplantae</taxon>
        <taxon>Streptophyta</taxon>
        <taxon>Embryophyta</taxon>
        <taxon>Tracheophyta</taxon>
        <taxon>Spermatophyta</taxon>
        <taxon>Magnoliopsida</taxon>
        <taxon>Ranunculales</taxon>
        <taxon>Papaveraceae</taxon>
        <taxon>Papaveroideae</taxon>
        <taxon>Papaver</taxon>
    </lineage>
</organism>
<name>A0AA41V184_PAPNU</name>
<feature type="domain" description="Proteasomal ATPase second OB" evidence="1">
    <location>
        <begin position="18"/>
        <end position="44"/>
    </location>
</feature>
<evidence type="ECO:0000259" key="1">
    <source>
        <dbReference type="Pfam" id="PF16450"/>
    </source>
</evidence>
<accession>A0AA41V184</accession>
<sequence>RRMHGEGMQLLQQPGFHVGEVVEVIGESKVLVKVHPEGEYVVDIDIDRSVSMKAVKVPDSTYDSLEHQIEKLVE</sequence>
<protein>
    <recommendedName>
        <fullName evidence="1">Proteasomal ATPase second OB domain-containing protein</fullName>
    </recommendedName>
</protein>
<dbReference type="AlphaFoldDB" id="A0AA41V184"/>
<dbReference type="Proteomes" id="UP001177140">
    <property type="component" value="Unassembled WGS sequence"/>
</dbReference>
<proteinExistence type="predicted"/>
<dbReference type="Pfam" id="PF16450">
    <property type="entry name" value="Prot_ATP_ID_OB_C"/>
    <property type="match status" value="1"/>
</dbReference>
<reference evidence="2" key="1">
    <citation type="submission" date="2022-03" db="EMBL/GenBank/DDBJ databases">
        <title>A functionally conserved STORR gene fusion in Papaver species that diverged 16.8 million years ago.</title>
        <authorList>
            <person name="Catania T."/>
        </authorList>
    </citation>
    <scope>NUCLEOTIDE SEQUENCE</scope>
    <source>
        <strain evidence="2">S-191538</strain>
    </source>
</reference>
<feature type="non-terminal residue" evidence="2">
    <location>
        <position position="1"/>
    </location>
</feature>
<feature type="non-terminal residue" evidence="2">
    <location>
        <position position="74"/>
    </location>
</feature>
<dbReference type="Gene3D" id="2.40.50.140">
    <property type="entry name" value="Nucleic acid-binding proteins"/>
    <property type="match status" value="1"/>
</dbReference>
<gene>
    <name evidence="2" type="ORF">MKW94_010294</name>
</gene>
<keyword evidence="3" id="KW-1185">Reference proteome</keyword>
<dbReference type="InterPro" id="IPR032501">
    <property type="entry name" value="Prot_ATP_ID_OB_2nd"/>
</dbReference>
<dbReference type="EMBL" id="JAJJMA010071704">
    <property type="protein sequence ID" value="MCL7027754.1"/>
    <property type="molecule type" value="Genomic_DNA"/>
</dbReference>